<reference evidence="2 3" key="1">
    <citation type="submission" date="2023-12" db="EMBL/GenBank/DDBJ databases">
        <title>Friends and Foes: Symbiotic and Algicidal bacterial influence on Karenia brevis blooms.</title>
        <authorList>
            <person name="Fei C."/>
            <person name="Mohamed A.R."/>
            <person name="Booker A."/>
            <person name="Arshad M."/>
            <person name="Klass S."/>
            <person name="Ahn S."/>
            <person name="Gilbert P.M."/>
            <person name="Heil C.A."/>
            <person name="Martinez J.M."/>
            <person name="Amin S.A."/>
        </authorList>
    </citation>
    <scope>NUCLEOTIDE SEQUENCE [LARGE SCALE GENOMIC DNA]</scope>
    <source>
        <strain evidence="2 3">CE15</strain>
    </source>
</reference>
<feature type="transmembrane region" description="Helical" evidence="1">
    <location>
        <begin position="29"/>
        <end position="49"/>
    </location>
</feature>
<keyword evidence="1" id="KW-1133">Transmembrane helix</keyword>
<evidence type="ECO:0000256" key="1">
    <source>
        <dbReference type="SAM" id="Phobius"/>
    </source>
</evidence>
<name>A0ABU8F0G1_9GAMM</name>
<protein>
    <submittedName>
        <fullName evidence="2">Uncharacterized protein</fullName>
    </submittedName>
</protein>
<evidence type="ECO:0000313" key="2">
    <source>
        <dbReference type="EMBL" id="MEI4551966.1"/>
    </source>
</evidence>
<sequence length="172" mass="19497">MPNLNKRAFYQAGFVEIVPQQDGRKENTYFVVAIVSIVALAALLLVLTVGERSKRVALPANIVSLSTQLQNAAEEIAILSSVGELAMRPTLNELITYQIEPFSEREFESPKLGCFIHQHDNYQLRLNFHDSGWQVMWREQTHSATAHAHHDDNALCDNNNKWQHVSSQTNQN</sequence>
<organism evidence="2 3">
    <name type="scientific">Pseudoalteromonas spongiae</name>
    <dbReference type="NCBI Taxonomy" id="298657"/>
    <lineage>
        <taxon>Bacteria</taxon>
        <taxon>Pseudomonadati</taxon>
        <taxon>Pseudomonadota</taxon>
        <taxon>Gammaproteobacteria</taxon>
        <taxon>Alteromonadales</taxon>
        <taxon>Pseudoalteromonadaceae</taxon>
        <taxon>Pseudoalteromonas</taxon>
    </lineage>
</organism>
<accession>A0ABU8F0G1</accession>
<comment type="caution">
    <text evidence="2">The sequence shown here is derived from an EMBL/GenBank/DDBJ whole genome shotgun (WGS) entry which is preliminary data.</text>
</comment>
<keyword evidence="3" id="KW-1185">Reference proteome</keyword>
<keyword evidence="1" id="KW-0472">Membrane</keyword>
<dbReference type="EMBL" id="JBAWKS010000002">
    <property type="protein sequence ID" value="MEI4551966.1"/>
    <property type="molecule type" value="Genomic_DNA"/>
</dbReference>
<keyword evidence="1" id="KW-0812">Transmembrane</keyword>
<dbReference type="RefSeq" id="WP_336436847.1">
    <property type="nucleotide sequence ID" value="NZ_JBAWKS010000002.1"/>
</dbReference>
<proteinExistence type="predicted"/>
<evidence type="ECO:0000313" key="3">
    <source>
        <dbReference type="Proteomes" id="UP001382455"/>
    </source>
</evidence>
<gene>
    <name evidence="2" type="ORF">WAE96_19980</name>
</gene>
<dbReference type="Proteomes" id="UP001382455">
    <property type="component" value="Unassembled WGS sequence"/>
</dbReference>